<dbReference type="Proteomes" id="UP000440224">
    <property type="component" value="Unassembled WGS sequence"/>
</dbReference>
<protein>
    <submittedName>
        <fullName evidence="4">DUF4476 domain-containing protein</fullName>
    </submittedName>
</protein>
<feature type="chain" id="PRO_5026652389" evidence="2">
    <location>
        <begin position="24"/>
        <end position="286"/>
    </location>
</feature>
<dbReference type="InterPro" id="IPR028011">
    <property type="entry name" value="DUF4476"/>
</dbReference>
<proteinExistence type="predicted"/>
<evidence type="ECO:0000256" key="1">
    <source>
        <dbReference type="SAM" id="MobiDB-lite"/>
    </source>
</evidence>
<accession>A0A6N7Q1V4</accession>
<evidence type="ECO:0000313" key="4">
    <source>
        <dbReference type="EMBL" id="MRG98442.1"/>
    </source>
</evidence>
<dbReference type="AlphaFoldDB" id="A0A6N7Q1V4"/>
<evidence type="ECO:0000313" key="5">
    <source>
        <dbReference type="Proteomes" id="UP000440224"/>
    </source>
</evidence>
<comment type="caution">
    <text evidence="4">The sequence shown here is derived from an EMBL/GenBank/DDBJ whole genome shotgun (WGS) entry which is preliminary data.</text>
</comment>
<keyword evidence="2" id="KW-0732">Signal</keyword>
<dbReference type="RefSeq" id="WP_153825209.1">
    <property type="nucleotide sequence ID" value="NZ_WJIE01000032.1"/>
</dbReference>
<dbReference type="Pfam" id="PF14771">
    <property type="entry name" value="DUF4476"/>
    <property type="match status" value="1"/>
</dbReference>
<name>A0A6N7Q1V4_9BACT</name>
<reference evidence="4 5" key="1">
    <citation type="submission" date="2019-10" db="EMBL/GenBank/DDBJ databases">
        <title>A soil myxobacterium in the family Polyangiaceae.</title>
        <authorList>
            <person name="Li Y."/>
            <person name="Wang J."/>
        </authorList>
    </citation>
    <scope>NUCLEOTIDE SEQUENCE [LARGE SCALE GENOMIC DNA]</scope>
    <source>
        <strain evidence="4 5">DSM 14734</strain>
    </source>
</reference>
<feature type="signal peptide" evidence="2">
    <location>
        <begin position="1"/>
        <end position="23"/>
    </location>
</feature>
<keyword evidence="5" id="KW-1185">Reference proteome</keyword>
<gene>
    <name evidence="4" type="ORF">GF068_41995</name>
</gene>
<organism evidence="4 5">
    <name type="scientific">Polyangium spumosum</name>
    <dbReference type="NCBI Taxonomy" id="889282"/>
    <lineage>
        <taxon>Bacteria</taxon>
        <taxon>Pseudomonadati</taxon>
        <taxon>Myxococcota</taxon>
        <taxon>Polyangia</taxon>
        <taxon>Polyangiales</taxon>
        <taxon>Polyangiaceae</taxon>
        <taxon>Polyangium</taxon>
    </lineage>
</organism>
<dbReference type="OrthoDB" id="5523355at2"/>
<feature type="region of interest" description="Disordered" evidence="1">
    <location>
        <begin position="46"/>
        <end position="89"/>
    </location>
</feature>
<evidence type="ECO:0000259" key="3">
    <source>
        <dbReference type="Pfam" id="PF14771"/>
    </source>
</evidence>
<evidence type="ECO:0000256" key="2">
    <source>
        <dbReference type="SAM" id="SignalP"/>
    </source>
</evidence>
<feature type="domain" description="DUF4476" evidence="3">
    <location>
        <begin position="195"/>
        <end position="266"/>
    </location>
</feature>
<sequence>MKKYATILAFCAPLLGPAMEARADVGIDASLDASFLGKMQMRAPAQMQAQWGPEQTRPPVQVAPPAERPYGRRSTPRPQYGQAPTPRRHMGQFAPYTELRIAPAYGGIAWVYDGDTLVGSIEGRPGTVFVPEGRAYGVVMTRGGRTVWQGQVMATPGLVALSLDRSGAPVVERAPPPPSQRAYRYDRGPALDQPLSAIQFRSAIADMEELRNERARLSFLADVFGDRAVTVGQARDLLNRFAFEDTRLRALDLLAPSLVGRDVSRLLGSFVTPEGRAEAAEILGLP</sequence>
<dbReference type="EMBL" id="WJIE01000032">
    <property type="protein sequence ID" value="MRG98442.1"/>
    <property type="molecule type" value="Genomic_DNA"/>
</dbReference>